<proteinExistence type="predicted"/>
<dbReference type="AlphaFoldDB" id="A0A2T5HS30"/>
<gene>
    <name evidence="1" type="ORF">C8N42_10423</name>
</gene>
<dbReference type="RefSeq" id="WP_170109229.1">
    <property type="nucleotide sequence ID" value="NZ_QAOH01000004.1"/>
</dbReference>
<protein>
    <submittedName>
        <fullName evidence="1">Uncharacterized protein</fullName>
    </submittedName>
</protein>
<evidence type="ECO:0000313" key="2">
    <source>
        <dbReference type="Proteomes" id="UP000244077"/>
    </source>
</evidence>
<accession>A0A2T5HS30</accession>
<organism evidence="1 2">
    <name type="scientific">Celeribacter persicus</name>
    <dbReference type="NCBI Taxonomy" id="1651082"/>
    <lineage>
        <taxon>Bacteria</taxon>
        <taxon>Pseudomonadati</taxon>
        <taxon>Pseudomonadota</taxon>
        <taxon>Alphaproteobacteria</taxon>
        <taxon>Rhodobacterales</taxon>
        <taxon>Roseobacteraceae</taxon>
        <taxon>Celeribacter</taxon>
    </lineage>
</organism>
<dbReference type="EMBL" id="QAOH01000004">
    <property type="protein sequence ID" value="PTQ74379.1"/>
    <property type="molecule type" value="Genomic_DNA"/>
</dbReference>
<comment type="caution">
    <text evidence="1">The sequence shown here is derived from an EMBL/GenBank/DDBJ whole genome shotgun (WGS) entry which is preliminary data.</text>
</comment>
<name>A0A2T5HS30_9RHOB</name>
<reference evidence="1 2" key="1">
    <citation type="submission" date="2018-04" db="EMBL/GenBank/DDBJ databases">
        <title>Genomic Encyclopedia of Archaeal and Bacterial Type Strains, Phase II (KMG-II): from individual species to whole genera.</title>
        <authorList>
            <person name="Goeker M."/>
        </authorList>
    </citation>
    <scope>NUCLEOTIDE SEQUENCE [LARGE SCALE GENOMIC DNA]</scope>
    <source>
        <strain evidence="1 2">DSM 100434</strain>
    </source>
</reference>
<dbReference type="Proteomes" id="UP000244077">
    <property type="component" value="Unassembled WGS sequence"/>
</dbReference>
<sequence>MTNFAEKARNGRLNALEYRTRPLVLGRESLLVFASQRGKDAGRGVF</sequence>
<keyword evidence="2" id="KW-1185">Reference proteome</keyword>
<evidence type="ECO:0000313" key="1">
    <source>
        <dbReference type="EMBL" id="PTQ74379.1"/>
    </source>
</evidence>